<dbReference type="STRING" id="1903179.BI347_13205"/>
<feature type="signal peptide" evidence="2">
    <location>
        <begin position="1"/>
        <end position="24"/>
    </location>
</feature>
<evidence type="ECO:0000256" key="1">
    <source>
        <dbReference type="ARBA" id="ARBA00022729"/>
    </source>
</evidence>
<dbReference type="SMART" id="SM00062">
    <property type="entry name" value="PBPb"/>
    <property type="match status" value="1"/>
</dbReference>
<dbReference type="Pfam" id="PF00497">
    <property type="entry name" value="SBP_bac_3"/>
    <property type="match status" value="1"/>
</dbReference>
<dbReference type="InterPro" id="IPR001638">
    <property type="entry name" value="Solute-binding_3/MltF_N"/>
</dbReference>
<dbReference type="Proteomes" id="UP000180088">
    <property type="component" value="Unassembled WGS sequence"/>
</dbReference>
<organism evidence="4 5">
    <name type="scientific">Chromobacterium sphagni</name>
    <dbReference type="NCBI Taxonomy" id="1903179"/>
    <lineage>
        <taxon>Bacteria</taxon>
        <taxon>Pseudomonadati</taxon>
        <taxon>Pseudomonadota</taxon>
        <taxon>Betaproteobacteria</taxon>
        <taxon>Neisseriales</taxon>
        <taxon>Chromobacteriaceae</taxon>
        <taxon>Chromobacterium</taxon>
    </lineage>
</organism>
<dbReference type="PANTHER" id="PTHR35936">
    <property type="entry name" value="MEMBRANE-BOUND LYTIC MUREIN TRANSGLYCOSYLASE F"/>
    <property type="match status" value="1"/>
</dbReference>
<dbReference type="AlphaFoldDB" id="A0A1S1X561"/>
<dbReference type="PANTHER" id="PTHR35936:SF25">
    <property type="entry name" value="ABC TRANSPORTER SUBSTRATE-BINDING PROTEIN"/>
    <property type="match status" value="1"/>
</dbReference>
<evidence type="ECO:0000313" key="5">
    <source>
        <dbReference type="Proteomes" id="UP000180088"/>
    </source>
</evidence>
<evidence type="ECO:0000259" key="3">
    <source>
        <dbReference type="SMART" id="SM00062"/>
    </source>
</evidence>
<comment type="caution">
    <text evidence="4">The sequence shown here is derived from an EMBL/GenBank/DDBJ whole genome shotgun (WGS) entry which is preliminary data.</text>
</comment>
<keyword evidence="1 2" id="KW-0732">Signal</keyword>
<name>A0A1S1X561_9NEIS</name>
<dbReference type="Gene3D" id="3.40.190.10">
    <property type="entry name" value="Periplasmic binding protein-like II"/>
    <property type="match status" value="2"/>
</dbReference>
<feature type="domain" description="Solute-binding protein family 3/N-terminal" evidence="3">
    <location>
        <begin position="29"/>
        <end position="247"/>
    </location>
</feature>
<gene>
    <name evidence="4" type="ORF">BI347_13205</name>
</gene>
<protein>
    <recommendedName>
        <fullName evidence="3">Solute-binding protein family 3/N-terminal domain-containing protein</fullName>
    </recommendedName>
</protein>
<dbReference type="SUPFAM" id="SSF53850">
    <property type="entry name" value="Periplasmic binding protein-like II"/>
    <property type="match status" value="1"/>
</dbReference>
<feature type="chain" id="PRO_5010229564" description="Solute-binding protein family 3/N-terminal domain-containing protein" evidence="2">
    <location>
        <begin position="25"/>
        <end position="249"/>
    </location>
</feature>
<dbReference type="EMBL" id="MKCS01000001">
    <property type="protein sequence ID" value="OHX14356.1"/>
    <property type="molecule type" value="Genomic_DNA"/>
</dbReference>
<sequence>MGEAMASWKYALMLVISLSFCAGAARAGAIVLGATEYPPYMSPRLPGGGLAVAIVSEAFQRAGLQTKIVYLPWSRAMSEAGSGQLDGIIGLWETAERKQRFLFSKPFLDNHIGLFKRSGDAIRYQRLSDLKPYTIGTVRGYANPEAFEQARLKTDETLSDASNLAKLAARHIDLALIDHGVANYLLRGNLAALAEKLEWLPPAVVTYPMRLGIARNQAEGEKRIQAFNRGLDAMQRDGTLEKMLKPLGI</sequence>
<proteinExistence type="predicted"/>
<reference evidence="4 5" key="1">
    <citation type="submission" date="2016-09" db="EMBL/GenBank/DDBJ databases">
        <title>Chromobacterium muskegensis sp. nov., an insecticidal bacterium isolated from Sphagnum bogs.</title>
        <authorList>
            <person name="Sparks M.E."/>
            <person name="Blackburn M.B."/>
            <person name="Gundersen-Rindal D.E."/>
            <person name="Mitchell A."/>
            <person name="Farrar R."/>
            <person name="Kuhar D."/>
        </authorList>
    </citation>
    <scope>NUCLEOTIDE SEQUENCE [LARGE SCALE GENOMIC DNA]</scope>
    <source>
        <strain evidence="4 5">37-2</strain>
    </source>
</reference>
<evidence type="ECO:0000256" key="2">
    <source>
        <dbReference type="SAM" id="SignalP"/>
    </source>
</evidence>
<evidence type="ECO:0000313" key="4">
    <source>
        <dbReference type="EMBL" id="OHX14356.1"/>
    </source>
</evidence>
<accession>A0A1S1X561</accession>